<evidence type="ECO:0000256" key="3">
    <source>
        <dbReference type="ARBA" id="ARBA00022989"/>
    </source>
</evidence>
<evidence type="ECO:0000313" key="6">
    <source>
        <dbReference type="EMBL" id="AJQ96952.1"/>
    </source>
</evidence>
<dbReference type="KEGG" id="gsn:YC6258_04920"/>
<dbReference type="Gene3D" id="1.20.120.550">
    <property type="entry name" value="Membrane associated eicosanoid/glutathione metabolism-like domain"/>
    <property type="match status" value="1"/>
</dbReference>
<accession>A0A0C5VQR8</accession>
<dbReference type="AlphaFoldDB" id="A0A0C5VQR8"/>
<sequence length="142" mass="15917">METSVEIIAPVIALVAWSMVMWVWMYATRLPAMRKAGIKPDPNAPKGQQMSALPPSVRWKADNYNHLMEQPTIFYALAISLAVIGNGSGANLYLAWAYVCLRIAHSLVQVLGNRIEIRFVLYTLSNIPLFGLTFNAAMFFIR</sequence>
<keyword evidence="3 5" id="KW-1133">Transmembrane helix</keyword>
<keyword evidence="7" id="KW-1185">Reference proteome</keyword>
<evidence type="ECO:0000256" key="2">
    <source>
        <dbReference type="ARBA" id="ARBA00022692"/>
    </source>
</evidence>
<dbReference type="STRING" id="1445510.YC6258_04920"/>
<dbReference type="PATRIC" id="fig|1445510.3.peg.4882"/>
<evidence type="ECO:0000256" key="4">
    <source>
        <dbReference type="ARBA" id="ARBA00023136"/>
    </source>
</evidence>
<proteinExistence type="predicted"/>
<reference evidence="6 7" key="1">
    <citation type="submission" date="2014-01" db="EMBL/GenBank/DDBJ databases">
        <title>Full genme sequencing of cellulolytic bacterium Gynuella sunshinyii YC6258T gen. nov., sp. nov.</title>
        <authorList>
            <person name="Khan H."/>
            <person name="Chung E.J."/>
            <person name="Chung Y.R."/>
        </authorList>
    </citation>
    <scope>NUCLEOTIDE SEQUENCE [LARGE SCALE GENOMIC DNA]</scope>
    <source>
        <strain evidence="6 7">YC6258</strain>
    </source>
</reference>
<organism evidence="6 7">
    <name type="scientific">Gynuella sunshinyii YC6258</name>
    <dbReference type="NCBI Taxonomy" id="1445510"/>
    <lineage>
        <taxon>Bacteria</taxon>
        <taxon>Pseudomonadati</taxon>
        <taxon>Pseudomonadota</taxon>
        <taxon>Gammaproteobacteria</taxon>
        <taxon>Oceanospirillales</taxon>
        <taxon>Saccharospirillaceae</taxon>
        <taxon>Gynuella</taxon>
    </lineage>
</organism>
<protein>
    <recommendedName>
        <fullName evidence="8">MAPEG family</fullName>
    </recommendedName>
</protein>
<feature type="transmembrane region" description="Helical" evidence="5">
    <location>
        <begin position="7"/>
        <end position="27"/>
    </location>
</feature>
<dbReference type="EMBL" id="CP007142">
    <property type="protein sequence ID" value="AJQ96952.1"/>
    <property type="molecule type" value="Genomic_DNA"/>
</dbReference>
<evidence type="ECO:0000256" key="1">
    <source>
        <dbReference type="ARBA" id="ARBA00004370"/>
    </source>
</evidence>
<dbReference type="SUPFAM" id="SSF161084">
    <property type="entry name" value="MAPEG domain-like"/>
    <property type="match status" value="1"/>
</dbReference>
<dbReference type="OrthoDB" id="5573101at2"/>
<gene>
    <name evidence="6" type="ORF">YC6258_04920</name>
</gene>
<evidence type="ECO:0008006" key="8">
    <source>
        <dbReference type="Google" id="ProtNLM"/>
    </source>
</evidence>
<dbReference type="Proteomes" id="UP000032266">
    <property type="component" value="Chromosome"/>
</dbReference>
<dbReference type="InterPro" id="IPR001129">
    <property type="entry name" value="Membr-assoc_MAPEG"/>
</dbReference>
<keyword evidence="2 5" id="KW-0812">Transmembrane</keyword>
<dbReference type="GO" id="GO:0016020">
    <property type="term" value="C:membrane"/>
    <property type="evidence" value="ECO:0007669"/>
    <property type="project" value="UniProtKB-SubCell"/>
</dbReference>
<feature type="transmembrane region" description="Helical" evidence="5">
    <location>
        <begin position="119"/>
        <end position="141"/>
    </location>
</feature>
<evidence type="ECO:0000256" key="5">
    <source>
        <dbReference type="SAM" id="Phobius"/>
    </source>
</evidence>
<name>A0A0C5VQR8_9GAMM</name>
<keyword evidence="4 5" id="KW-0472">Membrane</keyword>
<feature type="transmembrane region" description="Helical" evidence="5">
    <location>
        <begin position="73"/>
        <end position="99"/>
    </location>
</feature>
<dbReference type="HOGENOM" id="CLU_129387_0_0_6"/>
<dbReference type="Pfam" id="PF01124">
    <property type="entry name" value="MAPEG"/>
    <property type="match status" value="1"/>
</dbReference>
<comment type="subcellular location">
    <subcellularLocation>
        <location evidence="1">Membrane</location>
    </subcellularLocation>
</comment>
<dbReference type="InterPro" id="IPR023352">
    <property type="entry name" value="MAPEG-like_dom_sf"/>
</dbReference>
<evidence type="ECO:0000313" key="7">
    <source>
        <dbReference type="Proteomes" id="UP000032266"/>
    </source>
</evidence>